<protein>
    <submittedName>
        <fullName evidence="2">SDR family oxidoreductase</fullName>
    </submittedName>
</protein>
<dbReference type="CDD" id="cd05244">
    <property type="entry name" value="BVR-B_like_SDR_a"/>
    <property type="match status" value="1"/>
</dbReference>
<dbReference type="GO" id="GO:0016646">
    <property type="term" value="F:oxidoreductase activity, acting on the CH-NH group of donors, NAD or NADP as acceptor"/>
    <property type="evidence" value="ECO:0007669"/>
    <property type="project" value="TreeGrafter"/>
</dbReference>
<dbReference type="PANTHER" id="PTHR43355:SF2">
    <property type="entry name" value="FLAVIN REDUCTASE (NADPH)"/>
    <property type="match status" value="1"/>
</dbReference>
<evidence type="ECO:0000259" key="1">
    <source>
        <dbReference type="Pfam" id="PF13460"/>
    </source>
</evidence>
<proteinExistence type="predicted"/>
<dbReference type="InterPro" id="IPR051606">
    <property type="entry name" value="Polyketide_Oxido-like"/>
</dbReference>
<sequence length="211" mass="23369">MKIIVFGASGRTGSQIVKQALNRNFHVTAFARNPYGVHMLHPMLEIIMGDVLDHEKVHEALQGHDIVLSALGFVNPEHRLIGYYNIINAMKDLEIKRLIAVGGMGVLQATADTIIAKTPSFPSQYVSVSESHHKVYEALNNSHLDFTFVCPPNIIQGEKTGNYLVKPDYHPGGMSINSGDLADFMLNEIKDQAFIRKRVGICNAENSITQK</sequence>
<dbReference type="Proteomes" id="UP001155182">
    <property type="component" value="Unassembled WGS sequence"/>
</dbReference>
<dbReference type="InterPro" id="IPR036291">
    <property type="entry name" value="NAD(P)-bd_dom_sf"/>
</dbReference>
<evidence type="ECO:0000313" key="2">
    <source>
        <dbReference type="EMBL" id="MCO4292353.1"/>
    </source>
</evidence>
<feature type="domain" description="NAD(P)-binding" evidence="1">
    <location>
        <begin position="7"/>
        <end position="191"/>
    </location>
</feature>
<name>A0A9X2F5L0_9SPHI</name>
<dbReference type="Gene3D" id="3.40.50.720">
    <property type="entry name" value="NAD(P)-binding Rossmann-like Domain"/>
    <property type="match status" value="1"/>
</dbReference>
<evidence type="ECO:0000313" key="3">
    <source>
        <dbReference type="Proteomes" id="UP001155182"/>
    </source>
</evidence>
<dbReference type="PANTHER" id="PTHR43355">
    <property type="entry name" value="FLAVIN REDUCTASE (NADPH)"/>
    <property type="match status" value="1"/>
</dbReference>
<dbReference type="AlphaFoldDB" id="A0A9X2F5L0"/>
<dbReference type="EMBL" id="JAMWYS010000024">
    <property type="protein sequence ID" value="MCO4292353.1"/>
    <property type="molecule type" value="Genomic_DNA"/>
</dbReference>
<dbReference type="RefSeq" id="WP_252586693.1">
    <property type="nucleotide sequence ID" value="NZ_JAMWYS010000024.1"/>
</dbReference>
<dbReference type="Pfam" id="PF13460">
    <property type="entry name" value="NAD_binding_10"/>
    <property type="match status" value="1"/>
</dbReference>
<reference evidence="2" key="1">
    <citation type="submission" date="2022-06" db="EMBL/GenBank/DDBJ databases">
        <title>Solitalea sp. MAHUQ-68 isolated from rhizospheric soil.</title>
        <authorList>
            <person name="Huq M.A."/>
        </authorList>
    </citation>
    <scope>NUCLEOTIDE SEQUENCE</scope>
    <source>
        <strain evidence="2">MAHUQ-68</strain>
    </source>
</reference>
<dbReference type="SUPFAM" id="SSF51735">
    <property type="entry name" value="NAD(P)-binding Rossmann-fold domains"/>
    <property type="match status" value="1"/>
</dbReference>
<gene>
    <name evidence="2" type="ORF">NF867_05690</name>
</gene>
<dbReference type="InterPro" id="IPR016040">
    <property type="entry name" value="NAD(P)-bd_dom"/>
</dbReference>
<comment type="caution">
    <text evidence="2">The sequence shown here is derived from an EMBL/GenBank/DDBJ whole genome shotgun (WGS) entry which is preliminary data.</text>
</comment>
<accession>A0A9X2F5L0</accession>
<organism evidence="2 3">
    <name type="scientific">Solitalea agri</name>
    <dbReference type="NCBI Taxonomy" id="2953739"/>
    <lineage>
        <taxon>Bacteria</taxon>
        <taxon>Pseudomonadati</taxon>
        <taxon>Bacteroidota</taxon>
        <taxon>Sphingobacteriia</taxon>
        <taxon>Sphingobacteriales</taxon>
        <taxon>Sphingobacteriaceae</taxon>
        <taxon>Solitalea</taxon>
    </lineage>
</organism>
<keyword evidence="3" id="KW-1185">Reference proteome</keyword>